<sequence length="280" mass="31669">MQIRGELARVLITVKASPQPSAKYGDTVCVAGIRIDGGRADWIRLYPVPFRWLGGEQQFKKYDVVDLEVRRAVGDSRPESYKPDIETIRVVGHLDDWSRRQPIFERVVRTTTCQLSRAATERHDALSLGMVQVRSLDGLEFEVHPGWSDAEKLKIAASVQGTQLSLFSEPGRTPPELKAPRFKVRYRYRCMEADCPRHVGQILDWELTALQYRQRGSDAELKAAVEERFAAGMFEGRTTSFFMGNFEDPRKRHGFSVLGVHYPPAGIASRLGLFDLDSDA</sequence>
<gene>
    <name evidence="1" type="ORF">NUH29_10840</name>
</gene>
<dbReference type="Proteomes" id="UP001205337">
    <property type="component" value="Unassembled WGS sequence"/>
</dbReference>
<name>A0ABT1ZH48_9MICO</name>
<organism evidence="1 2">
    <name type="scientific">Protaetiibacter mangrovi</name>
    <dbReference type="NCBI Taxonomy" id="2970926"/>
    <lineage>
        <taxon>Bacteria</taxon>
        <taxon>Bacillati</taxon>
        <taxon>Actinomycetota</taxon>
        <taxon>Actinomycetes</taxon>
        <taxon>Micrococcales</taxon>
        <taxon>Microbacteriaceae</taxon>
        <taxon>Protaetiibacter</taxon>
    </lineage>
</organism>
<reference evidence="1 2" key="1">
    <citation type="submission" date="2022-08" db="EMBL/GenBank/DDBJ databases">
        <authorList>
            <person name="Li F."/>
        </authorList>
    </citation>
    <scope>NUCLEOTIDE SEQUENCE [LARGE SCALE GENOMIC DNA]</scope>
    <source>
        <strain evidence="1 2">10F1B-8-1</strain>
    </source>
</reference>
<evidence type="ECO:0000313" key="1">
    <source>
        <dbReference type="EMBL" id="MCS0500043.1"/>
    </source>
</evidence>
<accession>A0ABT1ZH48</accession>
<proteinExistence type="predicted"/>
<evidence type="ECO:0000313" key="2">
    <source>
        <dbReference type="Proteomes" id="UP001205337"/>
    </source>
</evidence>
<comment type="caution">
    <text evidence="1">The sequence shown here is derived from an EMBL/GenBank/DDBJ whole genome shotgun (WGS) entry which is preliminary data.</text>
</comment>
<keyword evidence="2" id="KW-1185">Reference proteome</keyword>
<protein>
    <submittedName>
        <fullName evidence="1">Uncharacterized protein</fullName>
    </submittedName>
</protein>
<dbReference type="EMBL" id="JANTHX010000007">
    <property type="protein sequence ID" value="MCS0500043.1"/>
    <property type="molecule type" value="Genomic_DNA"/>
</dbReference>
<dbReference type="RefSeq" id="WP_258799135.1">
    <property type="nucleotide sequence ID" value="NZ_JANTHX010000007.1"/>
</dbReference>